<dbReference type="PROSITE" id="PS00012">
    <property type="entry name" value="PHOSPHOPANTETHEINE"/>
    <property type="match status" value="1"/>
</dbReference>
<dbReference type="CDD" id="cd12117">
    <property type="entry name" value="A_NRPS_Srf_like"/>
    <property type="match status" value="1"/>
</dbReference>
<dbReference type="GO" id="GO:0031177">
    <property type="term" value="F:phosphopantetheine binding"/>
    <property type="evidence" value="ECO:0007669"/>
    <property type="project" value="InterPro"/>
</dbReference>
<gene>
    <name evidence="5" type="ORF">Ato02nite_088300</name>
</gene>
<organism evidence="5 6">
    <name type="scientific">Paractinoplanes toevensis</name>
    <dbReference type="NCBI Taxonomy" id="571911"/>
    <lineage>
        <taxon>Bacteria</taxon>
        <taxon>Bacillati</taxon>
        <taxon>Actinomycetota</taxon>
        <taxon>Actinomycetes</taxon>
        <taxon>Micromonosporales</taxon>
        <taxon>Micromonosporaceae</taxon>
        <taxon>Paractinoplanes</taxon>
    </lineage>
</organism>
<protein>
    <recommendedName>
        <fullName evidence="4">Carrier domain-containing protein</fullName>
    </recommendedName>
</protein>
<dbReference type="FunFam" id="3.40.50.12780:FF:000012">
    <property type="entry name" value="Non-ribosomal peptide synthetase"/>
    <property type="match status" value="1"/>
</dbReference>
<dbReference type="EMBL" id="BOQN01000133">
    <property type="protein sequence ID" value="GIM97037.1"/>
    <property type="molecule type" value="Genomic_DNA"/>
</dbReference>
<dbReference type="Gene3D" id="3.40.50.1820">
    <property type="entry name" value="alpha/beta hydrolase"/>
    <property type="match status" value="1"/>
</dbReference>
<dbReference type="PROSITE" id="PS00455">
    <property type="entry name" value="AMP_BINDING"/>
    <property type="match status" value="1"/>
</dbReference>
<keyword evidence="2" id="KW-0596">Phosphopantetheine</keyword>
<evidence type="ECO:0000256" key="1">
    <source>
        <dbReference type="ARBA" id="ARBA00001957"/>
    </source>
</evidence>
<dbReference type="FunFam" id="2.30.38.10:FF:000001">
    <property type="entry name" value="Non-ribosomal peptide synthetase PvdI"/>
    <property type="match status" value="1"/>
</dbReference>
<dbReference type="Proteomes" id="UP000677082">
    <property type="component" value="Unassembled WGS sequence"/>
</dbReference>
<proteinExistence type="predicted"/>
<dbReference type="InterPro" id="IPR010071">
    <property type="entry name" value="AA_adenyl_dom"/>
</dbReference>
<dbReference type="FunFam" id="1.10.1200.10:FF:000016">
    <property type="entry name" value="Non-ribosomal peptide synthase"/>
    <property type="match status" value="1"/>
</dbReference>
<dbReference type="InterPro" id="IPR036736">
    <property type="entry name" value="ACP-like_sf"/>
</dbReference>
<dbReference type="Pfam" id="PF13193">
    <property type="entry name" value="AMP-binding_C"/>
    <property type="match status" value="1"/>
</dbReference>
<dbReference type="Gene3D" id="3.40.50.980">
    <property type="match status" value="2"/>
</dbReference>
<name>A0A919WBF6_9ACTN</name>
<comment type="caution">
    <text evidence="5">The sequence shown here is derived from an EMBL/GenBank/DDBJ whole genome shotgun (WGS) entry which is preliminary data.</text>
</comment>
<dbReference type="RefSeq" id="WP_213012692.1">
    <property type="nucleotide sequence ID" value="NZ_BOQN01000133.1"/>
</dbReference>
<dbReference type="InterPro" id="IPR009081">
    <property type="entry name" value="PP-bd_ACP"/>
</dbReference>
<dbReference type="GO" id="GO:0044550">
    <property type="term" value="P:secondary metabolite biosynthetic process"/>
    <property type="evidence" value="ECO:0007669"/>
    <property type="project" value="TreeGrafter"/>
</dbReference>
<dbReference type="Pfam" id="PF00550">
    <property type="entry name" value="PP-binding"/>
    <property type="match status" value="1"/>
</dbReference>
<dbReference type="InterPro" id="IPR025110">
    <property type="entry name" value="AMP-bd_C"/>
</dbReference>
<dbReference type="Pfam" id="PF00501">
    <property type="entry name" value="AMP-binding"/>
    <property type="match status" value="1"/>
</dbReference>
<sequence>MTATSVTVEARTVHGLVAAWAGRTPDAPAVECGDTRLTYAELDDRAGRLAATLRHHGVAAGDHVGVLARRSADLIVGLLAILKAGAAYVALDTRHPYERHRHTVADAGTAVLLTERALAGDAAELAAQVINLDDPDAYAGPVTGHDPDVTADSTAYIAYTSGSTGTPKGVIVPHRGVVRLVADPDYVHLGPDDAVLCLAPVAFDASTLEIWAPLAHGARIVVFPAGEPTLDELAGTVRHAGVTVMWLTAGLFHQMVDGPIERLAGLRYLLAGGDVLSVAHVGRALAALPGTTVVNGYGPTENTTFTCCHPMTAPVTTATVPIGRPINGTTVHLLDDRLRPVPDGEPGELWTGGDGLAHGYLGRPGHTAERFLPDPFAATPGARMYRTGDLARLLPDGMVEFLGRADDQVKIRGFRIEPGEVEAALLALSGVLDAVVVAQDHPRSGRRLVAFLIGAEKLPVPDLRFELTEQLPDYLVPARFVQLGAMPLNHNGKVDRAALRAWELPRRPELSSDWTAPDGELETAVAALWADLMGLDEVGADDDFFELGGHSLMAVRITGEISAQWDVVIGPRDFYANPTVAKLAALIEERLA</sequence>
<dbReference type="InterPro" id="IPR020845">
    <property type="entry name" value="AMP-binding_CS"/>
</dbReference>
<dbReference type="GO" id="GO:0043041">
    <property type="term" value="P:amino acid activation for nonribosomal peptide biosynthetic process"/>
    <property type="evidence" value="ECO:0007669"/>
    <property type="project" value="TreeGrafter"/>
</dbReference>
<evidence type="ECO:0000313" key="6">
    <source>
        <dbReference type="Proteomes" id="UP000677082"/>
    </source>
</evidence>
<dbReference type="PANTHER" id="PTHR45527">
    <property type="entry name" value="NONRIBOSOMAL PEPTIDE SYNTHETASE"/>
    <property type="match status" value="1"/>
</dbReference>
<evidence type="ECO:0000313" key="5">
    <source>
        <dbReference type="EMBL" id="GIM97037.1"/>
    </source>
</evidence>
<dbReference type="InterPro" id="IPR045851">
    <property type="entry name" value="AMP-bd_C_sf"/>
</dbReference>
<dbReference type="SUPFAM" id="SSF56801">
    <property type="entry name" value="Acetyl-CoA synthetase-like"/>
    <property type="match status" value="1"/>
</dbReference>
<dbReference type="InterPro" id="IPR006162">
    <property type="entry name" value="Ppantetheine_attach_site"/>
</dbReference>
<evidence type="ECO:0000259" key="4">
    <source>
        <dbReference type="PROSITE" id="PS50075"/>
    </source>
</evidence>
<feature type="domain" description="Carrier" evidence="4">
    <location>
        <begin position="516"/>
        <end position="591"/>
    </location>
</feature>
<dbReference type="InterPro" id="IPR000873">
    <property type="entry name" value="AMP-dep_synth/lig_dom"/>
</dbReference>
<dbReference type="Gene3D" id="3.30.300.30">
    <property type="match status" value="1"/>
</dbReference>
<dbReference type="SMART" id="SM00823">
    <property type="entry name" value="PKS_PP"/>
    <property type="match status" value="1"/>
</dbReference>
<dbReference type="NCBIfam" id="TIGR01733">
    <property type="entry name" value="AA-adenyl-dom"/>
    <property type="match status" value="1"/>
</dbReference>
<dbReference type="InterPro" id="IPR029058">
    <property type="entry name" value="AB_hydrolase_fold"/>
</dbReference>
<dbReference type="FunFam" id="3.40.50.980:FF:000001">
    <property type="entry name" value="Non-ribosomal peptide synthetase"/>
    <property type="match status" value="1"/>
</dbReference>
<comment type="cofactor">
    <cofactor evidence="1">
        <name>pantetheine 4'-phosphate</name>
        <dbReference type="ChEBI" id="CHEBI:47942"/>
    </cofactor>
</comment>
<evidence type="ECO:0000256" key="2">
    <source>
        <dbReference type="ARBA" id="ARBA00022450"/>
    </source>
</evidence>
<dbReference type="InterPro" id="IPR020806">
    <property type="entry name" value="PKS_PP-bd"/>
</dbReference>
<keyword evidence="6" id="KW-1185">Reference proteome</keyword>
<accession>A0A919WBF6</accession>
<dbReference type="PROSITE" id="PS50075">
    <property type="entry name" value="CARRIER"/>
    <property type="match status" value="1"/>
</dbReference>
<dbReference type="GO" id="GO:0072330">
    <property type="term" value="P:monocarboxylic acid biosynthetic process"/>
    <property type="evidence" value="ECO:0007669"/>
    <property type="project" value="UniProtKB-ARBA"/>
</dbReference>
<dbReference type="PANTHER" id="PTHR45527:SF1">
    <property type="entry name" value="FATTY ACID SYNTHASE"/>
    <property type="match status" value="1"/>
</dbReference>
<dbReference type="SUPFAM" id="SSF47336">
    <property type="entry name" value="ACP-like"/>
    <property type="match status" value="1"/>
</dbReference>
<reference evidence="5 6" key="1">
    <citation type="submission" date="2021-03" db="EMBL/GenBank/DDBJ databases">
        <title>Whole genome shotgun sequence of Actinoplanes toevensis NBRC 105298.</title>
        <authorList>
            <person name="Komaki H."/>
            <person name="Tamura T."/>
        </authorList>
    </citation>
    <scope>NUCLEOTIDE SEQUENCE [LARGE SCALE GENOMIC DNA]</scope>
    <source>
        <strain evidence="5 6">NBRC 105298</strain>
    </source>
</reference>
<dbReference type="Gene3D" id="2.30.38.10">
    <property type="entry name" value="Luciferase, Domain 3"/>
    <property type="match status" value="1"/>
</dbReference>
<keyword evidence="3" id="KW-0597">Phosphoprotein</keyword>
<dbReference type="AlphaFoldDB" id="A0A919WBF6"/>
<dbReference type="GO" id="GO:0005737">
    <property type="term" value="C:cytoplasm"/>
    <property type="evidence" value="ECO:0007669"/>
    <property type="project" value="TreeGrafter"/>
</dbReference>
<evidence type="ECO:0000256" key="3">
    <source>
        <dbReference type="ARBA" id="ARBA00022553"/>
    </source>
</evidence>